<accession>A0A6G8Q1H4</accession>
<evidence type="ECO:0000256" key="3">
    <source>
        <dbReference type="ARBA" id="ARBA00022679"/>
    </source>
</evidence>
<dbReference type="GO" id="GO:0016757">
    <property type="term" value="F:glycosyltransferase activity"/>
    <property type="evidence" value="ECO:0007669"/>
    <property type="project" value="UniProtKB-KW"/>
</dbReference>
<reference evidence="6 7" key="1">
    <citation type="submission" date="2019-10" db="EMBL/GenBank/DDBJ databases">
        <title>Rubrobacter sp nov SCSIO 52915 isolated from a deep-sea sediment in the South China Sea.</title>
        <authorList>
            <person name="Chen R.W."/>
        </authorList>
    </citation>
    <scope>NUCLEOTIDE SEQUENCE [LARGE SCALE GENOMIC DNA]</scope>
    <source>
        <strain evidence="6 7">SCSIO 52915</strain>
    </source>
</reference>
<keyword evidence="7" id="KW-1185">Reference proteome</keyword>
<keyword evidence="4" id="KW-0812">Transmembrane</keyword>
<comment type="similarity">
    <text evidence="1">Belongs to the glycosyltransferase 2 family.</text>
</comment>
<sequence>MTLLDLLLAFNQFVLGYFVVLNTVYLVLYAVSFVEVADHARREIFSGLPELFASAYSPPVSVVVPAYNEEVTIASSVRSLLTMRYPLHEVVVVNDGSKDRTLEVLKETFGLREADQPVRMQLRTAPIRGVYVSPTERLIVVDKENGGRSDALNAGVCAAGHPFVCFTDADVVMEEDALLRVARPLIESENVVAVGGIVRVANGCEIRDGRVVEVRAPRNPIAAFQVVEYLRAFVASRTGWSRINSLLIVSGAFGMFRRRDILNFGGLEVDTIAEDMELTLRFHKLYKKSGSKYRVVFIPDPVAWTEVPSTLRVLGRQRDRWHRGLIETLVRYRRMIFNPSYGSVGLLGLPYFLFFEFLGPLVELAGYVALVVSLLLGVLNTEFALLFFLVSVGWGSFLSLAAVFLEELRLRRYPRWGDLGKLSLYAVAENLGYRQLNTVWRVIAMVSYLRNKKGWGEMERQGFDDPEGEQTLRRM</sequence>
<dbReference type="SUPFAM" id="SSF53448">
    <property type="entry name" value="Nucleotide-diphospho-sugar transferases"/>
    <property type="match status" value="1"/>
</dbReference>
<feature type="transmembrane region" description="Helical" evidence="4">
    <location>
        <begin position="12"/>
        <end position="34"/>
    </location>
</feature>
<evidence type="ECO:0000313" key="7">
    <source>
        <dbReference type="Proteomes" id="UP000502706"/>
    </source>
</evidence>
<evidence type="ECO:0000256" key="4">
    <source>
        <dbReference type="SAM" id="Phobius"/>
    </source>
</evidence>
<dbReference type="InterPro" id="IPR001173">
    <property type="entry name" value="Glyco_trans_2-like"/>
</dbReference>
<keyword evidence="3 6" id="KW-0808">Transferase</keyword>
<keyword evidence="4" id="KW-0472">Membrane</keyword>
<feature type="transmembrane region" description="Helical" evidence="4">
    <location>
        <begin position="344"/>
        <end position="377"/>
    </location>
</feature>
<dbReference type="Gene3D" id="3.90.550.10">
    <property type="entry name" value="Spore Coat Polysaccharide Biosynthesis Protein SpsA, Chain A"/>
    <property type="match status" value="1"/>
</dbReference>
<organism evidence="6 7">
    <name type="scientific">Rubrobacter marinus</name>
    <dbReference type="NCBI Taxonomy" id="2653852"/>
    <lineage>
        <taxon>Bacteria</taxon>
        <taxon>Bacillati</taxon>
        <taxon>Actinomycetota</taxon>
        <taxon>Rubrobacteria</taxon>
        <taxon>Rubrobacterales</taxon>
        <taxon>Rubrobacteraceae</taxon>
        <taxon>Rubrobacter</taxon>
    </lineage>
</organism>
<keyword evidence="2" id="KW-0328">Glycosyltransferase</keyword>
<dbReference type="PANTHER" id="PTHR43630">
    <property type="entry name" value="POLY-BETA-1,6-N-ACETYL-D-GLUCOSAMINE SYNTHASE"/>
    <property type="match status" value="1"/>
</dbReference>
<dbReference type="CDD" id="cd06423">
    <property type="entry name" value="CESA_like"/>
    <property type="match status" value="1"/>
</dbReference>
<gene>
    <name evidence="6" type="ORF">GBA65_19360</name>
</gene>
<evidence type="ECO:0000256" key="1">
    <source>
        <dbReference type="ARBA" id="ARBA00006739"/>
    </source>
</evidence>
<evidence type="ECO:0000256" key="2">
    <source>
        <dbReference type="ARBA" id="ARBA00022676"/>
    </source>
</evidence>
<dbReference type="Pfam" id="PF00535">
    <property type="entry name" value="Glycos_transf_2"/>
    <property type="match status" value="1"/>
</dbReference>
<evidence type="ECO:0000259" key="5">
    <source>
        <dbReference type="Pfam" id="PF00535"/>
    </source>
</evidence>
<keyword evidence="4" id="KW-1133">Transmembrane helix</keyword>
<dbReference type="RefSeq" id="WP_166397992.1">
    <property type="nucleotide sequence ID" value="NZ_CP045121.1"/>
</dbReference>
<feature type="domain" description="Glycosyltransferase 2-like" evidence="5">
    <location>
        <begin position="61"/>
        <end position="201"/>
    </location>
</feature>
<proteinExistence type="inferred from homology"/>
<dbReference type="InterPro" id="IPR029044">
    <property type="entry name" value="Nucleotide-diphossugar_trans"/>
</dbReference>
<feature type="transmembrane region" description="Helical" evidence="4">
    <location>
        <begin position="383"/>
        <end position="405"/>
    </location>
</feature>
<dbReference type="PANTHER" id="PTHR43630:SF1">
    <property type="entry name" value="POLY-BETA-1,6-N-ACETYL-D-GLUCOSAMINE SYNTHASE"/>
    <property type="match status" value="1"/>
</dbReference>
<dbReference type="EMBL" id="CP045121">
    <property type="protein sequence ID" value="QIN80321.1"/>
    <property type="molecule type" value="Genomic_DNA"/>
</dbReference>
<dbReference type="AlphaFoldDB" id="A0A6G8Q1H4"/>
<dbReference type="Proteomes" id="UP000502706">
    <property type="component" value="Chromosome"/>
</dbReference>
<dbReference type="KEGG" id="rmar:GBA65_19360"/>
<protein>
    <submittedName>
        <fullName evidence="6">Glycosyltransferase</fullName>
    </submittedName>
</protein>
<name>A0A6G8Q1H4_9ACTN</name>
<evidence type="ECO:0000313" key="6">
    <source>
        <dbReference type="EMBL" id="QIN80321.1"/>
    </source>
</evidence>